<dbReference type="OrthoDB" id="1933281at2759"/>
<protein>
    <recommendedName>
        <fullName evidence="10">GID complex catalytic subunit 2</fullName>
    </recommendedName>
    <alternativeName>
        <fullName evidence="9">Glucose-induced degradation protein 2</fullName>
    </alternativeName>
</protein>
<dbReference type="Proteomes" id="UP000789706">
    <property type="component" value="Unassembled WGS sequence"/>
</dbReference>
<evidence type="ECO:0000256" key="6">
    <source>
        <dbReference type="ARBA" id="ARBA00022833"/>
    </source>
</evidence>
<dbReference type="SMART" id="SM00184">
    <property type="entry name" value="RING"/>
    <property type="match status" value="1"/>
</dbReference>
<keyword evidence="6" id="KW-0862">Zinc</keyword>
<feature type="domain" description="Cytochrome b5 heme-binding" evidence="14">
    <location>
        <begin position="2"/>
        <end position="77"/>
    </location>
</feature>
<dbReference type="Pfam" id="PF13445">
    <property type="entry name" value="zf-RING_UBOX"/>
    <property type="match status" value="1"/>
</dbReference>
<feature type="domain" description="RING-Gid-type" evidence="16">
    <location>
        <begin position="550"/>
        <end position="593"/>
    </location>
</feature>
<evidence type="ECO:0000256" key="11">
    <source>
        <dbReference type="PROSITE-ProRule" id="PRU00175"/>
    </source>
</evidence>
<evidence type="ECO:0000256" key="8">
    <source>
        <dbReference type="ARBA" id="ARBA00061136"/>
    </source>
</evidence>
<dbReference type="InterPro" id="IPR027370">
    <property type="entry name" value="Znf-RING_euk"/>
</dbReference>
<evidence type="ECO:0000256" key="5">
    <source>
        <dbReference type="ARBA" id="ARBA00022771"/>
    </source>
</evidence>
<comment type="subcellular location">
    <subcellularLocation>
        <location evidence="1">Cytoplasm</location>
    </subcellularLocation>
</comment>
<evidence type="ECO:0000259" key="15">
    <source>
        <dbReference type="PROSITE" id="PS50897"/>
    </source>
</evidence>
<dbReference type="PANTHER" id="PTHR12170:SF3">
    <property type="entry name" value="GH10162P"/>
    <property type="match status" value="1"/>
</dbReference>
<evidence type="ECO:0000256" key="9">
    <source>
        <dbReference type="ARBA" id="ARBA00075398"/>
    </source>
</evidence>
<dbReference type="GO" id="GO:0020037">
    <property type="term" value="F:heme binding"/>
    <property type="evidence" value="ECO:0007669"/>
    <property type="project" value="InterPro"/>
</dbReference>
<dbReference type="GO" id="GO:0043161">
    <property type="term" value="P:proteasome-mediated ubiquitin-dependent protein catabolic process"/>
    <property type="evidence" value="ECO:0007669"/>
    <property type="project" value="InterPro"/>
</dbReference>
<dbReference type="InterPro" id="IPR045098">
    <property type="entry name" value="Fyv10_fam"/>
</dbReference>
<dbReference type="InterPro" id="IPR018506">
    <property type="entry name" value="Cyt_B5_heme-BS"/>
</dbReference>
<evidence type="ECO:0000256" key="10">
    <source>
        <dbReference type="ARBA" id="ARBA00080744"/>
    </source>
</evidence>
<comment type="caution">
    <text evidence="17">The sequence shown here is derived from an EMBL/GenBank/DDBJ whole genome shotgun (WGS) entry which is preliminary data.</text>
</comment>
<dbReference type="GO" id="GO:0061630">
    <property type="term" value="F:ubiquitin protein ligase activity"/>
    <property type="evidence" value="ECO:0007669"/>
    <property type="project" value="InterPro"/>
</dbReference>
<reference evidence="17" key="1">
    <citation type="submission" date="2021-06" db="EMBL/GenBank/DDBJ databases">
        <authorList>
            <person name="Kallberg Y."/>
            <person name="Tangrot J."/>
            <person name="Rosling A."/>
        </authorList>
    </citation>
    <scope>NUCLEOTIDE SEQUENCE</scope>
    <source>
        <strain evidence="17">AZ414A</strain>
    </source>
</reference>
<dbReference type="Pfam" id="PF10607">
    <property type="entry name" value="CTLH"/>
    <property type="match status" value="1"/>
</dbReference>
<organism evidence="17 18">
    <name type="scientific">Diversispora eburnea</name>
    <dbReference type="NCBI Taxonomy" id="1213867"/>
    <lineage>
        <taxon>Eukaryota</taxon>
        <taxon>Fungi</taxon>
        <taxon>Fungi incertae sedis</taxon>
        <taxon>Mucoromycota</taxon>
        <taxon>Glomeromycotina</taxon>
        <taxon>Glomeromycetes</taxon>
        <taxon>Diversisporales</taxon>
        <taxon>Diversisporaceae</taxon>
        <taxon>Diversispora</taxon>
    </lineage>
</organism>
<gene>
    <name evidence="17" type="ORF">DEBURN_LOCUS4205</name>
</gene>
<dbReference type="InterPro" id="IPR006595">
    <property type="entry name" value="CTLH_C"/>
</dbReference>
<dbReference type="GO" id="GO:0008270">
    <property type="term" value="F:zinc ion binding"/>
    <property type="evidence" value="ECO:0007669"/>
    <property type="project" value="UniProtKB-KW"/>
</dbReference>
<dbReference type="Pfam" id="PF00173">
    <property type="entry name" value="Cyt-b5"/>
    <property type="match status" value="1"/>
</dbReference>
<dbReference type="AlphaFoldDB" id="A0A9N8WPJ7"/>
<dbReference type="FunFam" id="3.10.120.10:FF:000007">
    <property type="entry name" value="Sulfite oxidase, mitochondrial"/>
    <property type="match status" value="1"/>
</dbReference>
<keyword evidence="4" id="KW-0479">Metal-binding</keyword>
<evidence type="ECO:0000256" key="4">
    <source>
        <dbReference type="ARBA" id="ARBA00022723"/>
    </source>
</evidence>
<evidence type="ECO:0000313" key="18">
    <source>
        <dbReference type="Proteomes" id="UP000789706"/>
    </source>
</evidence>
<dbReference type="SMART" id="SM00757">
    <property type="entry name" value="CRA"/>
    <property type="match status" value="1"/>
</dbReference>
<name>A0A9N8WPJ7_9GLOM</name>
<dbReference type="SUPFAM" id="SSF57850">
    <property type="entry name" value="RING/U-box"/>
    <property type="match status" value="1"/>
</dbReference>
<evidence type="ECO:0000256" key="7">
    <source>
        <dbReference type="ARBA" id="ARBA00023004"/>
    </source>
</evidence>
<dbReference type="InterPro" id="IPR013083">
    <property type="entry name" value="Znf_RING/FYVE/PHD"/>
</dbReference>
<dbReference type="GO" id="GO:0005634">
    <property type="term" value="C:nucleus"/>
    <property type="evidence" value="ECO:0007669"/>
    <property type="project" value="TreeGrafter"/>
</dbReference>
<dbReference type="InterPro" id="IPR001841">
    <property type="entry name" value="Znf_RING"/>
</dbReference>
<dbReference type="SMART" id="SM00668">
    <property type="entry name" value="CTLH"/>
    <property type="match status" value="1"/>
</dbReference>
<dbReference type="SMART" id="SM01117">
    <property type="entry name" value="Cyt-b5"/>
    <property type="match status" value="1"/>
</dbReference>
<dbReference type="GO" id="GO:0034657">
    <property type="term" value="C:GID complex"/>
    <property type="evidence" value="ECO:0007669"/>
    <property type="project" value="TreeGrafter"/>
</dbReference>
<dbReference type="Gene3D" id="3.10.120.10">
    <property type="entry name" value="Cytochrome b5-like heme/steroid binding domain"/>
    <property type="match status" value="1"/>
</dbReference>
<dbReference type="EMBL" id="CAJVPK010000304">
    <property type="protein sequence ID" value="CAG8491532.1"/>
    <property type="molecule type" value="Genomic_DNA"/>
</dbReference>
<accession>A0A9N8WPJ7</accession>
<evidence type="ECO:0000256" key="1">
    <source>
        <dbReference type="ARBA" id="ARBA00004496"/>
    </source>
</evidence>
<dbReference type="InterPro" id="IPR024964">
    <property type="entry name" value="CTLH/CRA"/>
</dbReference>
<dbReference type="PROSITE" id="PS50897">
    <property type="entry name" value="CTLH"/>
    <property type="match status" value="1"/>
</dbReference>
<comment type="similarity">
    <text evidence="8">Belongs to the RMD5/GID2 family.</text>
</comment>
<feature type="domain" description="CTLH" evidence="15">
    <location>
        <begin position="371"/>
        <end position="428"/>
    </location>
</feature>
<feature type="zinc finger region" description="RING-Gid-type" evidence="12">
    <location>
        <begin position="550"/>
        <end position="593"/>
    </location>
</feature>
<feature type="domain" description="RING-type" evidence="13">
    <location>
        <begin position="550"/>
        <end position="593"/>
    </location>
</feature>
<evidence type="ECO:0000313" key="17">
    <source>
        <dbReference type="EMBL" id="CAG8491532.1"/>
    </source>
</evidence>
<evidence type="ECO:0000256" key="2">
    <source>
        <dbReference type="ARBA" id="ARBA00022490"/>
    </source>
</evidence>
<evidence type="ECO:0000259" key="16">
    <source>
        <dbReference type="PROSITE" id="PS51867"/>
    </source>
</evidence>
<dbReference type="SUPFAM" id="SSF55856">
    <property type="entry name" value="Cytochrome b5-like heme/steroid binding domain"/>
    <property type="match status" value="1"/>
</dbReference>
<evidence type="ECO:0000256" key="12">
    <source>
        <dbReference type="PROSITE-ProRule" id="PRU01215"/>
    </source>
</evidence>
<dbReference type="PROSITE" id="PS51867">
    <property type="entry name" value="ZF_RING_GID"/>
    <property type="match status" value="1"/>
</dbReference>
<evidence type="ECO:0000259" key="13">
    <source>
        <dbReference type="PROSITE" id="PS50089"/>
    </source>
</evidence>
<keyword evidence="5 11" id="KW-0863">Zinc-finger</keyword>
<dbReference type="PROSITE" id="PS50089">
    <property type="entry name" value="ZF_RING_2"/>
    <property type="match status" value="1"/>
</dbReference>
<dbReference type="PANTHER" id="PTHR12170">
    <property type="entry name" value="MACROPHAGE ERYTHROBLAST ATTACHER-RELATED"/>
    <property type="match status" value="1"/>
</dbReference>
<keyword evidence="3" id="KW-0349">Heme</keyword>
<evidence type="ECO:0000256" key="3">
    <source>
        <dbReference type="ARBA" id="ARBA00022617"/>
    </source>
</evidence>
<dbReference type="InterPro" id="IPR001199">
    <property type="entry name" value="Cyt_B5-like_heme/steroid-bd"/>
</dbReference>
<evidence type="ECO:0000259" key="14">
    <source>
        <dbReference type="PROSITE" id="PS50255"/>
    </source>
</evidence>
<keyword evidence="2" id="KW-0963">Cytoplasm</keyword>
<dbReference type="FunFam" id="3.30.40.10:FF:000143">
    <property type="entry name" value="Regulator of gluconeogenesis Rmd5"/>
    <property type="match status" value="1"/>
</dbReference>
<dbReference type="PROSITE" id="PS00191">
    <property type="entry name" value="CYTOCHROME_B5_1"/>
    <property type="match status" value="1"/>
</dbReference>
<keyword evidence="7" id="KW-0408">Iron</keyword>
<dbReference type="InterPro" id="IPR036400">
    <property type="entry name" value="Cyt_B5-like_heme/steroid_sf"/>
</dbReference>
<dbReference type="GO" id="GO:0005737">
    <property type="term" value="C:cytoplasm"/>
    <property type="evidence" value="ECO:0007669"/>
    <property type="project" value="UniProtKB-SubCell"/>
</dbReference>
<proteinExistence type="inferred from homology"/>
<dbReference type="CDD" id="cd16652">
    <property type="entry name" value="dRING_Rmd5p-like"/>
    <property type="match status" value="1"/>
</dbReference>
<dbReference type="Gene3D" id="3.30.40.10">
    <property type="entry name" value="Zinc/RING finger domain, C3HC4 (zinc finger)"/>
    <property type="match status" value="1"/>
</dbReference>
<keyword evidence="18" id="KW-1185">Reference proteome</keyword>
<dbReference type="InterPro" id="IPR037683">
    <property type="entry name" value="Rmd5_dRing"/>
</dbReference>
<dbReference type="InterPro" id="IPR044063">
    <property type="entry name" value="ZF_RING_GID"/>
</dbReference>
<dbReference type="InterPro" id="IPR013144">
    <property type="entry name" value="CRA_dom"/>
</dbReference>
<sequence length="607" mass="70938">MLFRYTLEEVAKHNTIDDLWIIHNNRVYDVSDFVLDHPGGDEIILSWAGKDVSKIMSDVISHDHSETAYRALAELYIDLDLKEKFLDLNKPLIYQMFNCNFKKEFYLNQIHKPRHLPRSATLFGNPLLEIFTQTPWYLIPIVWCPQIFYHLYLASEILGISIALPIMRIGYMIFPENISHALIAGATFGYICYDLTHYHLHHARPFNSHLREMKTYHMNHHYKNYDLGILSSIQTDYKKVENKQLELIPKAIEKIDKISQIIYQTIQQLKFDSPKEIDNLLLLSRTLENYASQASEEHKEIQKIVSKYEKAIDRKWKQDITIASNPEAFVSKETVLQRTIALHFIRHGKFRLGDTFIEETGLDLPSSLQMQFLQMYQILDAINNLNLEPALLWAKSQRDELERRGSSLEFQLHRLHFIKYLLEQRRDEALMYAKTNFEYFQARHMKEIRRLMGALIYINRLSTSPYADFLSNDAWTDIQQTFTRDFCNLLGMACDSPLYISVTVGATALPTIIKMATIMKEKKNEWSQQNELPVEIPLTDDMRYHSIFACPVSKEQSTEENPPMMMPCGHVICKESLTKLSSKGNGRFKCPYCPIESMVNQAVRVHF</sequence>
<dbReference type="PROSITE" id="PS50255">
    <property type="entry name" value="CYTOCHROME_B5_2"/>
    <property type="match status" value="1"/>
</dbReference>